<evidence type="ECO:0000256" key="3">
    <source>
        <dbReference type="SAM" id="MobiDB-lite"/>
    </source>
</evidence>
<feature type="compositionally biased region" description="Basic and acidic residues" evidence="3">
    <location>
        <begin position="44"/>
        <end position="61"/>
    </location>
</feature>
<dbReference type="GO" id="GO:0006000">
    <property type="term" value="P:fructose metabolic process"/>
    <property type="evidence" value="ECO:0007669"/>
    <property type="project" value="InterPro"/>
</dbReference>
<dbReference type="GO" id="GO:0006003">
    <property type="term" value="P:fructose 2,6-bisphosphate metabolic process"/>
    <property type="evidence" value="ECO:0007669"/>
    <property type="project" value="InterPro"/>
</dbReference>
<evidence type="ECO:0000313" key="6">
    <source>
        <dbReference type="Proteomes" id="UP000501346"/>
    </source>
</evidence>
<dbReference type="FunFam" id="3.40.50.300:FF:001101">
    <property type="entry name" value="6-phosphofructo-2-kinase 1"/>
    <property type="match status" value="1"/>
</dbReference>
<dbReference type="Proteomes" id="UP000501346">
    <property type="component" value="Chromosome SeIX"/>
</dbReference>
<feature type="compositionally biased region" description="Polar residues" evidence="3">
    <location>
        <begin position="22"/>
        <end position="37"/>
    </location>
</feature>
<evidence type="ECO:0000256" key="2">
    <source>
        <dbReference type="ARBA" id="ARBA00022840"/>
    </source>
</evidence>
<keyword evidence="6" id="KW-1185">Reference proteome</keyword>
<feature type="region of interest" description="Disordered" evidence="3">
    <location>
        <begin position="1"/>
        <end position="99"/>
    </location>
</feature>
<dbReference type="InterPro" id="IPR013078">
    <property type="entry name" value="His_Pase_superF_clade-1"/>
</dbReference>
<dbReference type="AlphaFoldDB" id="A0A6C1E8R4"/>
<protein>
    <submittedName>
        <fullName evidence="5">6-phosphofructo-2-kinase</fullName>
    </submittedName>
</protein>
<dbReference type="OrthoDB" id="267323at2759"/>
<keyword evidence="2" id="KW-0067">ATP-binding</keyword>
<evidence type="ECO:0000259" key="4">
    <source>
        <dbReference type="Pfam" id="PF01591"/>
    </source>
</evidence>
<feature type="region of interest" description="Disordered" evidence="3">
    <location>
        <begin position="804"/>
        <end position="832"/>
    </location>
</feature>
<dbReference type="SUPFAM" id="SSF53254">
    <property type="entry name" value="Phosphoglycerate mutase-like"/>
    <property type="match status" value="1"/>
</dbReference>
<keyword evidence="5" id="KW-0418">Kinase</keyword>
<name>A0A6C1E8R4_SACPS</name>
<dbReference type="PANTHER" id="PTHR10606">
    <property type="entry name" value="6-PHOSPHOFRUCTO-2-KINASE/FRUCTOSE-2,6-BISPHOSPHATASE"/>
    <property type="match status" value="1"/>
</dbReference>
<feature type="region of interest" description="Disordered" evidence="3">
    <location>
        <begin position="671"/>
        <end position="723"/>
    </location>
</feature>
<dbReference type="Pfam" id="PF01591">
    <property type="entry name" value="6PF2K"/>
    <property type="match status" value="1"/>
</dbReference>
<dbReference type="InterPro" id="IPR029033">
    <property type="entry name" value="His_PPase_superfam"/>
</dbReference>
<keyword evidence="1" id="KW-0547">Nucleotide-binding</keyword>
<dbReference type="InterPro" id="IPR003094">
    <property type="entry name" value="6Pfruct_kin"/>
</dbReference>
<proteinExistence type="predicted"/>
<dbReference type="FunFam" id="3.40.50.1240:FF:000025">
    <property type="entry name" value="6-phosphofructo-2-kinase 1"/>
    <property type="match status" value="1"/>
</dbReference>
<feature type="compositionally biased region" description="Polar residues" evidence="3">
    <location>
        <begin position="685"/>
        <end position="694"/>
    </location>
</feature>
<dbReference type="EMBL" id="CP049006">
    <property type="protein sequence ID" value="QID85786.1"/>
    <property type="molecule type" value="Genomic_DNA"/>
</dbReference>
<keyword evidence="5" id="KW-0808">Transferase</keyword>
<feature type="domain" description="6-phosphofructo-2-kinase" evidence="4">
    <location>
        <begin position="176"/>
        <end position="397"/>
    </location>
</feature>
<evidence type="ECO:0000313" key="5">
    <source>
        <dbReference type="EMBL" id="QID85786.1"/>
    </source>
</evidence>
<sequence length="832" mass="94204">MFKTVDFSETSPVPPGSDTDLAPTQSPHHVGSSQDSNYELLPRGSDDKIDAEKGPHDELSKHLPLFQKRPLSDTPISSNWTSPRITEENTPSDSPENSATNLKSLHRLHINDETKLKKGNIPIDDVADYIPPSNETNEITRIDLKDIKSPSRHHKRRPTTIDVPGLTKSKTSPDGLISKEDSGSKLVIVMVGLPATGKSFITNKLSRFLNYSLYYCKVFNVGNTRRRFARDHGLKDQDSNFFDPKNSDSTRLRDKWAMDTLDELLDYLLEGAGSVGIFDATNTSRERRKNVLAKIRKRSPHLKVLFLESVCSDHALVQKNIRLKLFGPDYKGKDPESSLRDFKSRLANYLKAYEPIEDDENLQYIKMIDVGKKVIAYNIQGFLASQTVYYLLNFNLADRQIWITRSGESEDNVSGRIGGNSHLTPRGLRFARSLPKFIARQREIFYQNLILQKKNIENPGKNLYSDFFVWTSMRARTIETAQYFNEDDYPIKQMKMLDELSAGDYDGMTYPEIQNNFSEEFEKRQKDKLRYRYPGIGGESYMDVINRLRPVITELERIEDNVLIITHRVVARALLGYFMNLSMDIIANLDVPLHCVYCLEPKPYGITWSLWEYDETSDSFSKVPQTDLNTTRVKEVGLVYNERRYSVIPTAPPSARSSFASDFLSRKKSNVASSSSSQNDLSDGPKNTVSAQIGSNNTTINESNSNSNSNNNNNSTSKIPLSAPLMTTNASNNILDGGGTSISIHRPRIVPNLNNVNPLLANNSNAISNTVNLKKSQPTARQMFEIDKVDEKLSMLKNKNFQLHGKNYSTENDDDDNDDIREKTMTRSQSHV</sequence>
<evidence type="ECO:0000256" key="1">
    <source>
        <dbReference type="ARBA" id="ARBA00022741"/>
    </source>
</evidence>
<dbReference type="CDD" id="cd07067">
    <property type="entry name" value="HP_PGM_like"/>
    <property type="match status" value="1"/>
</dbReference>
<dbReference type="InterPro" id="IPR027417">
    <property type="entry name" value="P-loop_NTPase"/>
</dbReference>
<feature type="region of interest" description="Disordered" evidence="3">
    <location>
        <begin position="150"/>
        <end position="177"/>
    </location>
</feature>
<dbReference type="Pfam" id="PF00300">
    <property type="entry name" value="His_Phos_1"/>
    <property type="match status" value="1"/>
</dbReference>
<dbReference type="SMART" id="SM00855">
    <property type="entry name" value="PGAM"/>
    <property type="match status" value="1"/>
</dbReference>
<feature type="compositionally biased region" description="Low complexity" evidence="3">
    <location>
        <begin position="695"/>
        <end position="717"/>
    </location>
</feature>
<dbReference type="PRINTS" id="PR00991">
    <property type="entry name" value="6PFRUCTKNASE"/>
</dbReference>
<accession>A0A6C1E8R4</accession>
<dbReference type="InterPro" id="IPR013079">
    <property type="entry name" value="6Phosfructo_kin"/>
</dbReference>
<organism evidence="5 6">
    <name type="scientific">Saccharomyces pastorianus</name>
    <name type="common">Lager yeast</name>
    <name type="synonym">Saccharomyces cerevisiae x Saccharomyces eubayanus</name>
    <dbReference type="NCBI Taxonomy" id="27292"/>
    <lineage>
        <taxon>Eukaryota</taxon>
        <taxon>Fungi</taxon>
        <taxon>Dikarya</taxon>
        <taxon>Ascomycota</taxon>
        <taxon>Saccharomycotina</taxon>
        <taxon>Saccharomycetes</taxon>
        <taxon>Saccharomycetales</taxon>
        <taxon>Saccharomycetaceae</taxon>
        <taxon>Saccharomyces</taxon>
    </lineage>
</organism>
<dbReference type="GO" id="GO:0005524">
    <property type="term" value="F:ATP binding"/>
    <property type="evidence" value="ECO:0007669"/>
    <property type="project" value="UniProtKB-KW"/>
</dbReference>
<dbReference type="GO" id="GO:0003873">
    <property type="term" value="F:6-phosphofructo-2-kinase activity"/>
    <property type="evidence" value="ECO:0007669"/>
    <property type="project" value="InterPro"/>
</dbReference>
<feature type="compositionally biased region" description="Low complexity" evidence="3">
    <location>
        <begin position="671"/>
        <end position="682"/>
    </location>
</feature>
<dbReference type="Gene3D" id="3.40.50.1240">
    <property type="entry name" value="Phosphoglycerate mutase-like"/>
    <property type="match status" value="1"/>
</dbReference>
<dbReference type="Gene3D" id="3.40.50.300">
    <property type="entry name" value="P-loop containing nucleotide triphosphate hydrolases"/>
    <property type="match status" value="1"/>
</dbReference>
<dbReference type="SUPFAM" id="SSF52540">
    <property type="entry name" value="P-loop containing nucleoside triphosphate hydrolases"/>
    <property type="match status" value="1"/>
</dbReference>
<feature type="compositionally biased region" description="Polar residues" evidence="3">
    <location>
        <begin position="74"/>
        <end position="99"/>
    </location>
</feature>
<reference evidence="5 6" key="1">
    <citation type="journal article" date="2019" name="BMC Genomics">
        <title>Chromosome level assembly and comparative genome analysis confirm lager-brewing yeasts originated from a single hybridization.</title>
        <authorList>
            <person name="Salazar A.N."/>
            <person name="Gorter de Vries A.R."/>
            <person name="van den Broek M."/>
            <person name="Brouwers N."/>
            <person name="de la Torre Cortes P."/>
            <person name="Kuijpers N.G.A."/>
            <person name="Daran J.G."/>
            <person name="Abeel T."/>
        </authorList>
    </citation>
    <scope>NUCLEOTIDE SEQUENCE [LARGE SCALE GENOMIC DNA]</scope>
    <source>
        <strain evidence="5 6">CBS 1483</strain>
    </source>
</reference>
<gene>
    <name evidence="5" type="primary">PFK26_2</name>
    <name evidence="5" type="ORF">GRS66_008371</name>
</gene>
<dbReference type="GO" id="GO:0005829">
    <property type="term" value="C:cytosol"/>
    <property type="evidence" value="ECO:0007669"/>
    <property type="project" value="TreeGrafter"/>
</dbReference>
<dbReference type="PANTHER" id="PTHR10606:SF32">
    <property type="entry name" value="6-PHOSPHOFRUCTO-2-KINASE 1"/>
    <property type="match status" value="1"/>
</dbReference>